<evidence type="ECO:0000256" key="1">
    <source>
        <dbReference type="SAM" id="MobiDB-lite"/>
    </source>
</evidence>
<evidence type="ECO:0000313" key="2">
    <source>
        <dbReference type="EMBL" id="CAE2279042.1"/>
    </source>
</evidence>
<gene>
    <name evidence="2" type="ORF">OAUR00152_LOCUS36540</name>
</gene>
<sequence>MQNETWDFNTSGESVVGPTLSSTIQQTAKVAKPFYRLAGGNDSNCCSLNEREVVSQGNLRSFGSLVGGKLLRSQDKIAGIGLLELRGKNKDGCSYGERERNGSNGNIGGRSKSGQEKSNGVMPKSLVYNDVDLRGLLSIVKTDMLKATNNTSPTGMYWPSKDEFGVEKVLGTFNPKKELECRKESATEDIQGRGASNGARRRVSIRHSLTTMVSGTETNHSAPNLPKRDSRGSWSGNNHYQPLLQTNIHSAMQQGCWSNPSLEDLMRDVHKQKREQREKWELEKRSMMAKEQMLHRRGSEPVTFHDSGWRFKETEAALAEEQ</sequence>
<dbReference type="AlphaFoldDB" id="A0A7S4NCK4"/>
<feature type="region of interest" description="Disordered" evidence="1">
    <location>
        <begin position="94"/>
        <end position="121"/>
    </location>
</feature>
<feature type="region of interest" description="Disordered" evidence="1">
    <location>
        <begin position="214"/>
        <end position="233"/>
    </location>
</feature>
<dbReference type="EMBL" id="HBKQ01053084">
    <property type="protein sequence ID" value="CAE2279042.1"/>
    <property type="molecule type" value="Transcribed_RNA"/>
</dbReference>
<reference evidence="2" key="1">
    <citation type="submission" date="2021-01" db="EMBL/GenBank/DDBJ databases">
        <authorList>
            <person name="Corre E."/>
            <person name="Pelletier E."/>
            <person name="Niang G."/>
            <person name="Scheremetjew M."/>
            <person name="Finn R."/>
            <person name="Kale V."/>
            <person name="Holt S."/>
            <person name="Cochrane G."/>
            <person name="Meng A."/>
            <person name="Brown T."/>
            <person name="Cohen L."/>
        </authorList>
    </citation>
    <scope>NUCLEOTIDE SEQUENCE</scope>
    <source>
        <strain evidence="2">Isolate 1302-5</strain>
    </source>
</reference>
<protein>
    <submittedName>
        <fullName evidence="2">Uncharacterized protein</fullName>
    </submittedName>
</protein>
<name>A0A7S4NCK4_9STRA</name>
<organism evidence="2">
    <name type="scientific">Odontella aurita</name>
    <dbReference type="NCBI Taxonomy" id="265563"/>
    <lineage>
        <taxon>Eukaryota</taxon>
        <taxon>Sar</taxon>
        <taxon>Stramenopiles</taxon>
        <taxon>Ochrophyta</taxon>
        <taxon>Bacillariophyta</taxon>
        <taxon>Mediophyceae</taxon>
        <taxon>Biddulphiophycidae</taxon>
        <taxon>Eupodiscales</taxon>
        <taxon>Odontellaceae</taxon>
        <taxon>Odontella</taxon>
    </lineage>
</organism>
<proteinExistence type="predicted"/>
<accession>A0A7S4NCK4</accession>